<dbReference type="InterPro" id="IPR052350">
    <property type="entry name" value="Metallo-dep_Lactonases"/>
</dbReference>
<dbReference type="Gene3D" id="3.20.20.140">
    <property type="entry name" value="Metal-dependent hydrolases"/>
    <property type="match status" value="1"/>
</dbReference>
<dbReference type="RefSeq" id="WP_379139941.1">
    <property type="nucleotide sequence ID" value="NZ_JBHUEN010000006.1"/>
</dbReference>
<evidence type="ECO:0000313" key="4">
    <source>
        <dbReference type="Proteomes" id="UP001597213"/>
    </source>
</evidence>
<dbReference type="SUPFAM" id="SSF51556">
    <property type="entry name" value="Metallo-dependent hydrolases"/>
    <property type="match status" value="1"/>
</dbReference>
<organism evidence="3 4">
    <name type="scientific">Paracoccus pacificus</name>
    <dbReference type="NCBI Taxonomy" id="1463598"/>
    <lineage>
        <taxon>Bacteria</taxon>
        <taxon>Pseudomonadati</taxon>
        <taxon>Pseudomonadota</taxon>
        <taxon>Alphaproteobacteria</taxon>
        <taxon>Rhodobacterales</taxon>
        <taxon>Paracoccaceae</taxon>
        <taxon>Paracoccus</taxon>
    </lineage>
</organism>
<gene>
    <name evidence="3" type="ORF">ACFSCT_02690</name>
</gene>
<dbReference type="InterPro" id="IPR032466">
    <property type="entry name" value="Metal_Hydrolase"/>
</dbReference>
<comment type="caution">
    <text evidence="3">The sequence shown here is derived from an EMBL/GenBank/DDBJ whole genome shotgun (WGS) entry which is preliminary data.</text>
</comment>
<feature type="domain" description="Amidohydrolase-related" evidence="2">
    <location>
        <begin position="6"/>
        <end position="278"/>
    </location>
</feature>
<evidence type="ECO:0000313" key="3">
    <source>
        <dbReference type="EMBL" id="MFD1880621.1"/>
    </source>
</evidence>
<evidence type="ECO:0000256" key="1">
    <source>
        <dbReference type="ARBA" id="ARBA00038310"/>
    </source>
</evidence>
<evidence type="ECO:0000259" key="2">
    <source>
        <dbReference type="Pfam" id="PF04909"/>
    </source>
</evidence>
<proteinExistence type="inferred from homology"/>
<dbReference type="Pfam" id="PF04909">
    <property type="entry name" value="Amidohydro_2"/>
    <property type="match status" value="1"/>
</dbReference>
<keyword evidence="4" id="KW-1185">Reference proteome</keyword>
<dbReference type="InterPro" id="IPR006680">
    <property type="entry name" value="Amidohydro-rel"/>
</dbReference>
<dbReference type="EMBL" id="JBHUEN010000006">
    <property type="protein sequence ID" value="MFD1880621.1"/>
    <property type="molecule type" value="Genomic_DNA"/>
</dbReference>
<comment type="similarity">
    <text evidence="1">Belongs to the metallo-dependent hydrolases superfamily.</text>
</comment>
<protein>
    <submittedName>
        <fullName evidence="3">Amidohydrolase family protein</fullName>
    </submittedName>
</protein>
<reference evidence="4" key="1">
    <citation type="journal article" date="2019" name="Int. J. Syst. Evol. Microbiol.">
        <title>The Global Catalogue of Microorganisms (GCM) 10K type strain sequencing project: providing services to taxonomists for standard genome sequencing and annotation.</title>
        <authorList>
            <consortium name="The Broad Institute Genomics Platform"/>
            <consortium name="The Broad Institute Genome Sequencing Center for Infectious Disease"/>
            <person name="Wu L."/>
            <person name="Ma J."/>
        </authorList>
    </citation>
    <scope>NUCLEOTIDE SEQUENCE [LARGE SCALE GENOMIC DNA]</scope>
    <source>
        <strain evidence="4">CCUG 56029</strain>
    </source>
</reference>
<dbReference type="PANTHER" id="PTHR43569:SF2">
    <property type="entry name" value="AMIDOHYDROLASE-RELATED DOMAIN-CONTAINING PROTEIN"/>
    <property type="match status" value="1"/>
</dbReference>
<dbReference type="Proteomes" id="UP001597213">
    <property type="component" value="Unassembled WGS sequence"/>
</dbReference>
<name>A0ABW4R310_9RHOB</name>
<sequence>MESIFDTHLHLVDRSRISYPWIRDAGTLDRDWSHAEYAAEASACGITRALHMEVDAAEDMIGAEVDFIESLPPRKDVPIVGIISACRPEHDGFAAEIERAQARPSVVGFRRVLHVVPDALSQTARFRQNIRRLGPAGLPFDICMLARQLPLAMELVDAAPETRFVLDHCGVPDIAGGQFDSWARDISALAKRPNLSAKVSGIPSYAAKDWTAEDMRRWIEHVVAAFGFDRVVWGSDWFVCTQGGGLTKWVETCRTVLAGVSPAERVALFSGNAEKIWRVGGG</sequence>
<accession>A0ABW4R310</accession>
<dbReference type="PANTHER" id="PTHR43569">
    <property type="entry name" value="AMIDOHYDROLASE"/>
    <property type="match status" value="1"/>
</dbReference>